<reference evidence="1" key="2">
    <citation type="journal article" date="2015" name="Data Brief">
        <title>Shoot transcriptome of the giant reed, Arundo donax.</title>
        <authorList>
            <person name="Barrero R.A."/>
            <person name="Guerrero F.D."/>
            <person name="Moolhuijzen P."/>
            <person name="Goolsby J.A."/>
            <person name="Tidwell J."/>
            <person name="Bellgard S.E."/>
            <person name="Bellgard M.I."/>
        </authorList>
    </citation>
    <scope>NUCLEOTIDE SEQUENCE</scope>
    <source>
        <tissue evidence="1">Shoot tissue taken approximately 20 cm above the soil surface</tissue>
    </source>
</reference>
<name>A0A0A8ZRG0_ARUDO</name>
<dbReference type="EMBL" id="GBRH01255906">
    <property type="protein sequence ID" value="JAD41989.1"/>
    <property type="molecule type" value="Transcribed_RNA"/>
</dbReference>
<reference evidence="1" key="1">
    <citation type="submission" date="2014-09" db="EMBL/GenBank/DDBJ databases">
        <authorList>
            <person name="Magalhaes I.L.F."/>
            <person name="Oliveira U."/>
            <person name="Santos F.R."/>
            <person name="Vidigal T.H.D.A."/>
            <person name="Brescovit A.D."/>
            <person name="Santos A.J."/>
        </authorList>
    </citation>
    <scope>NUCLEOTIDE SEQUENCE</scope>
    <source>
        <tissue evidence="1">Shoot tissue taken approximately 20 cm above the soil surface</tissue>
    </source>
</reference>
<accession>A0A0A8ZRG0</accession>
<protein>
    <submittedName>
        <fullName evidence="1">Uncharacterized protein</fullName>
    </submittedName>
</protein>
<organism evidence="1">
    <name type="scientific">Arundo donax</name>
    <name type="common">Giant reed</name>
    <name type="synonym">Donax arundinaceus</name>
    <dbReference type="NCBI Taxonomy" id="35708"/>
    <lineage>
        <taxon>Eukaryota</taxon>
        <taxon>Viridiplantae</taxon>
        <taxon>Streptophyta</taxon>
        <taxon>Embryophyta</taxon>
        <taxon>Tracheophyta</taxon>
        <taxon>Spermatophyta</taxon>
        <taxon>Magnoliopsida</taxon>
        <taxon>Liliopsida</taxon>
        <taxon>Poales</taxon>
        <taxon>Poaceae</taxon>
        <taxon>PACMAD clade</taxon>
        <taxon>Arundinoideae</taxon>
        <taxon>Arundineae</taxon>
        <taxon>Arundo</taxon>
    </lineage>
</organism>
<sequence>MAATSRTAAKGSSPA</sequence>
<evidence type="ECO:0000313" key="1">
    <source>
        <dbReference type="EMBL" id="JAD41989.1"/>
    </source>
</evidence>
<proteinExistence type="predicted"/>